<feature type="transmembrane region" description="Helical" evidence="2">
    <location>
        <begin position="80"/>
        <end position="99"/>
    </location>
</feature>
<keyword evidence="2" id="KW-0472">Membrane</keyword>
<dbReference type="Proteomes" id="UP001470230">
    <property type="component" value="Unassembled WGS sequence"/>
</dbReference>
<comment type="caution">
    <text evidence="3">The sequence shown here is derived from an EMBL/GenBank/DDBJ whole genome shotgun (WGS) entry which is preliminary data.</text>
</comment>
<name>A0ABR2K5E2_9EUKA</name>
<evidence type="ECO:0000313" key="3">
    <source>
        <dbReference type="EMBL" id="KAK8886141.1"/>
    </source>
</evidence>
<feature type="transmembrane region" description="Helical" evidence="2">
    <location>
        <begin position="136"/>
        <end position="163"/>
    </location>
</feature>
<feature type="transmembrane region" description="Helical" evidence="2">
    <location>
        <begin position="111"/>
        <end position="130"/>
    </location>
</feature>
<feature type="region of interest" description="Disordered" evidence="1">
    <location>
        <begin position="1"/>
        <end position="26"/>
    </location>
</feature>
<keyword evidence="4" id="KW-1185">Reference proteome</keyword>
<evidence type="ECO:0008006" key="5">
    <source>
        <dbReference type="Google" id="ProtNLM"/>
    </source>
</evidence>
<accession>A0ABR2K5E2</accession>
<sequence>MSDQQQLLDPLNKEQEPNDVNEEHEEDIQTVEYRIPRIPAYTAYALNRVYYYTTPYWIFEFLIYIVKSNLIRDGVSARDWVILFFWLVAQIISRHFAILSIKQGTCSFSSYFTYYVPVGIISIFFTIYIFQLANTVLLFEIIFTVIVLIFQIALFVGSVISFLMQLSPSKVKVT</sequence>
<organism evidence="3 4">
    <name type="scientific">Tritrichomonas musculus</name>
    <dbReference type="NCBI Taxonomy" id="1915356"/>
    <lineage>
        <taxon>Eukaryota</taxon>
        <taxon>Metamonada</taxon>
        <taxon>Parabasalia</taxon>
        <taxon>Tritrichomonadida</taxon>
        <taxon>Tritrichomonadidae</taxon>
        <taxon>Tritrichomonas</taxon>
    </lineage>
</organism>
<evidence type="ECO:0000256" key="1">
    <source>
        <dbReference type="SAM" id="MobiDB-lite"/>
    </source>
</evidence>
<protein>
    <recommendedName>
        <fullName evidence="5">Transmembrane protein</fullName>
    </recommendedName>
</protein>
<gene>
    <name evidence="3" type="ORF">M9Y10_041601</name>
</gene>
<feature type="compositionally biased region" description="Acidic residues" evidence="1">
    <location>
        <begin position="17"/>
        <end position="26"/>
    </location>
</feature>
<dbReference type="EMBL" id="JAPFFF010000007">
    <property type="protein sequence ID" value="KAK8886141.1"/>
    <property type="molecule type" value="Genomic_DNA"/>
</dbReference>
<reference evidence="3 4" key="1">
    <citation type="submission" date="2024-04" db="EMBL/GenBank/DDBJ databases">
        <title>Tritrichomonas musculus Genome.</title>
        <authorList>
            <person name="Alves-Ferreira E."/>
            <person name="Grigg M."/>
            <person name="Lorenzi H."/>
            <person name="Galac M."/>
        </authorList>
    </citation>
    <scope>NUCLEOTIDE SEQUENCE [LARGE SCALE GENOMIC DNA]</scope>
    <source>
        <strain evidence="3 4">EAF2021</strain>
    </source>
</reference>
<keyword evidence="2" id="KW-0812">Transmembrane</keyword>
<evidence type="ECO:0000256" key="2">
    <source>
        <dbReference type="SAM" id="Phobius"/>
    </source>
</evidence>
<keyword evidence="2" id="KW-1133">Transmembrane helix</keyword>
<evidence type="ECO:0000313" key="4">
    <source>
        <dbReference type="Proteomes" id="UP001470230"/>
    </source>
</evidence>
<proteinExistence type="predicted"/>